<protein>
    <recommendedName>
        <fullName evidence="4">Transmembrane protein</fullName>
    </recommendedName>
</protein>
<dbReference type="AlphaFoldDB" id="H0G2N3"/>
<dbReference type="Proteomes" id="UP000004038">
    <property type="component" value="Unassembled WGS sequence"/>
</dbReference>
<dbReference type="EMBL" id="AGVV01000037">
    <property type="protein sequence ID" value="EHK76472.1"/>
    <property type="molecule type" value="Genomic_DNA"/>
</dbReference>
<evidence type="ECO:0000313" key="2">
    <source>
        <dbReference type="EMBL" id="EHK76472.1"/>
    </source>
</evidence>
<proteinExistence type="predicted"/>
<evidence type="ECO:0000256" key="1">
    <source>
        <dbReference type="SAM" id="Phobius"/>
    </source>
</evidence>
<organism evidence="2 3">
    <name type="scientific">Sinorhizobium meliloti CCNWSX0020</name>
    <dbReference type="NCBI Taxonomy" id="1107881"/>
    <lineage>
        <taxon>Bacteria</taxon>
        <taxon>Pseudomonadati</taxon>
        <taxon>Pseudomonadota</taxon>
        <taxon>Alphaproteobacteria</taxon>
        <taxon>Hyphomicrobiales</taxon>
        <taxon>Rhizobiaceae</taxon>
        <taxon>Sinorhizobium/Ensifer group</taxon>
        <taxon>Sinorhizobium</taxon>
    </lineage>
</organism>
<keyword evidence="1" id="KW-0812">Transmembrane</keyword>
<evidence type="ECO:0008006" key="4">
    <source>
        <dbReference type="Google" id="ProtNLM"/>
    </source>
</evidence>
<evidence type="ECO:0000313" key="3">
    <source>
        <dbReference type="Proteomes" id="UP000004038"/>
    </source>
</evidence>
<keyword evidence="1" id="KW-1133">Transmembrane helix</keyword>
<keyword evidence="1" id="KW-0472">Membrane</keyword>
<sequence>MVVEFAVIKIFVVAMTLVMVGFWGSVGILIYRLLT</sequence>
<accession>H0G2N3</accession>
<reference evidence="2 3" key="1">
    <citation type="journal article" date="2012" name="J. Bacteriol.">
        <title>Draft Genome Sequence of Sinorhizobium meliloti CCNWSX0020, a Nitrogen-Fixing Symbiont with Copper Tolerance Capability Isolated from Lead-Zinc Mine Tailings.</title>
        <authorList>
            <person name="Li Z."/>
            <person name="Ma Z."/>
            <person name="Hao X."/>
            <person name="Wei G."/>
        </authorList>
    </citation>
    <scope>NUCLEOTIDE SEQUENCE [LARGE SCALE GENOMIC DNA]</scope>
    <source>
        <strain evidence="2 3">CCNWSX0020</strain>
    </source>
</reference>
<name>H0G2N3_RHIML</name>
<feature type="transmembrane region" description="Helical" evidence="1">
    <location>
        <begin position="6"/>
        <end position="31"/>
    </location>
</feature>
<gene>
    <name evidence="2" type="ORF">SM0020_18617</name>
</gene>